<evidence type="ECO:0000256" key="4">
    <source>
        <dbReference type="SAM" id="MobiDB-lite"/>
    </source>
</evidence>
<evidence type="ECO:0000256" key="2">
    <source>
        <dbReference type="ARBA" id="ARBA00009463"/>
    </source>
</evidence>
<dbReference type="InterPro" id="IPR013328">
    <property type="entry name" value="6PGD_dom2"/>
</dbReference>
<dbReference type="AlphaFoldDB" id="A0A8J3S2U8"/>
<evidence type="ECO:0008006" key="9">
    <source>
        <dbReference type="Google" id="ProtNLM"/>
    </source>
</evidence>
<dbReference type="Gene3D" id="1.10.1040.10">
    <property type="entry name" value="N-(1-d-carboxylethyl)-l-norvaline Dehydrogenase, domain 2"/>
    <property type="match status" value="2"/>
</dbReference>
<feature type="domain" description="3-hydroxyacyl-CoA dehydrogenase C-terminal" evidence="5">
    <location>
        <begin position="208"/>
        <end position="302"/>
    </location>
</feature>
<dbReference type="InterPro" id="IPR006180">
    <property type="entry name" value="3-OHacyl-CoA_DH_CS"/>
</dbReference>
<gene>
    <name evidence="7" type="ORF">Pro02_24320</name>
</gene>
<name>A0A8J3S2U8_PLARO</name>
<feature type="domain" description="3-hydroxyacyl-CoA dehydrogenase C-terminal" evidence="5">
    <location>
        <begin position="419"/>
        <end position="501"/>
    </location>
</feature>
<dbReference type="SUPFAM" id="SSF48179">
    <property type="entry name" value="6-phosphogluconate dehydrogenase C-terminal domain-like"/>
    <property type="match status" value="2"/>
</dbReference>
<keyword evidence="3" id="KW-0560">Oxidoreductase</keyword>
<keyword evidence="8" id="KW-1185">Reference proteome</keyword>
<dbReference type="InterPro" id="IPR036291">
    <property type="entry name" value="NAD(P)-bd_dom_sf"/>
</dbReference>
<comment type="pathway">
    <text evidence="1">Lipid metabolism; butanoate metabolism.</text>
</comment>
<comment type="caution">
    <text evidence="7">The sequence shown here is derived from an EMBL/GenBank/DDBJ whole genome shotgun (WGS) entry which is preliminary data.</text>
</comment>
<organism evidence="7 8">
    <name type="scientific">Planobispora rosea</name>
    <dbReference type="NCBI Taxonomy" id="35762"/>
    <lineage>
        <taxon>Bacteria</taxon>
        <taxon>Bacillati</taxon>
        <taxon>Actinomycetota</taxon>
        <taxon>Actinomycetes</taxon>
        <taxon>Streptosporangiales</taxon>
        <taxon>Streptosporangiaceae</taxon>
        <taxon>Planobispora</taxon>
    </lineage>
</organism>
<feature type="region of interest" description="Disordered" evidence="4">
    <location>
        <begin position="296"/>
        <end position="319"/>
    </location>
</feature>
<dbReference type="GO" id="GO:0006635">
    <property type="term" value="P:fatty acid beta-oxidation"/>
    <property type="evidence" value="ECO:0007669"/>
    <property type="project" value="TreeGrafter"/>
</dbReference>
<evidence type="ECO:0000313" key="8">
    <source>
        <dbReference type="Proteomes" id="UP000655044"/>
    </source>
</evidence>
<evidence type="ECO:0000313" key="7">
    <source>
        <dbReference type="EMBL" id="GIH84024.1"/>
    </source>
</evidence>
<feature type="domain" description="3-hydroxyacyl-CoA dehydrogenase NAD binding" evidence="6">
    <location>
        <begin position="27"/>
        <end position="205"/>
    </location>
</feature>
<accession>A0A8J3S2U8</accession>
<proteinExistence type="inferred from homology"/>
<reference evidence="7" key="1">
    <citation type="submission" date="2021-01" db="EMBL/GenBank/DDBJ databases">
        <title>Whole genome shotgun sequence of Planobispora rosea NBRC 15558.</title>
        <authorList>
            <person name="Komaki H."/>
            <person name="Tamura T."/>
        </authorList>
    </citation>
    <scope>NUCLEOTIDE SEQUENCE</scope>
    <source>
        <strain evidence="7">NBRC 15558</strain>
    </source>
</reference>
<dbReference type="Pfam" id="PF00725">
    <property type="entry name" value="3HCDH"/>
    <property type="match status" value="2"/>
</dbReference>
<dbReference type="InterPro" id="IPR006176">
    <property type="entry name" value="3-OHacyl-CoA_DH_NAD-bd"/>
</dbReference>
<dbReference type="InterPro" id="IPR006108">
    <property type="entry name" value="3HC_DH_C"/>
</dbReference>
<evidence type="ECO:0000256" key="3">
    <source>
        <dbReference type="ARBA" id="ARBA00023002"/>
    </source>
</evidence>
<dbReference type="Gene3D" id="3.40.50.720">
    <property type="entry name" value="NAD(P)-binding Rossmann-like Domain"/>
    <property type="match status" value="1"/>
</dbReference>
<dbReference type="SUPFAM" id="SSF51735">
    <property type="entry name" value="NAD(P)-binding Rossmann-fold domains"/>
    <property type="match status" value="1"/>
</dbReference>
<evidence type="ECO:0000256" key="1">
    <source>
        <dbReference type="ARBA" id="ARBA00005086"/>
    </source>
</evidence>
<dbReference type="Pfam" id="PF02737">
    <property type="entry name" value="3HCDH_N"/>
    <property type="match status" value="1"/>
</dbReference>
<dbReference type="FunFam" id="3.40.50.720:FF:000009">
    <property type="entry name" value="Fatty oxidation complex, alpha subunit"/>
    <property type="match status" value="1"/>
</dbReference>
<dbReference type="GO" id="GO:0070403">
    <property type="term" value="F:NAD+ binding"/>
    <property type="evidence" value="ECO:0007669"/>
    <property type="project" value="InterPro"/>
</dbReference>
<dbReference type="InterPro" id="IPR008927">
    <property type="entry name" value="6-PGluconate_DH-like_C_sf"/>
</dbReference>
<dbReference type="PANTHER" id="PTHR48075:SF9">
    <property type="entry name" value="3-HYDROXYBUTYRYL-COA DEHYDROGENASE"/>
    <property type="match status" value="1"/>
</dbReference>
<feature type="compositionally biased region" description="Basic and acidic residues" evidence="4">
    <location>
        <begin position="296"/>
        <end position="316"/>
    </location>
</feature>
<comment type="similarity">
    <text evidence="2">Belongs to the 3-hydroxyacyl-CoA dehydrogenase family.</text>
</comment>
<dbReference type="Proteomes" id="UP000655044">
    <property type="component" value="Unassembled WGS sequence"/>
</dbReference>
<dbReference type="EMBL" id="BOOI01000020">
    <property type="protein sequence ID" value="GIH84024.1"/>
    <property type="molecule type" value="Genomic_DNA"/>
</dbReference>
<evidence type="ECO:0000259" key="6">
    <source>
        <dbReference type="Pfam" id="PF02737"/>
    </source>
</evidence>
<dbReference type="GO" id="GO:0008691">
    <property type="term" value="F:3-hydroxybutyryl-CoA dehydrogenase activity"/>
    <property type="evidence" value="ECO:0007669"/>
    <property type="project" value="TreeGrafter"/>
</dbReference>
<protein>
    <recommendedName>
        <fullName evidence="9">3-hydroxybutyryl-CoA dehydrogenase</fullName>
    </recommendedName>
</protein>
<evidence type="ECO:0000259" key="5">
    <source>
        <dbReference type="Pfam" id="PF00725"/>
    </source>
</evidence>
<dbReference type="PROSITE" id="PS00067">
    <property type="entry name" value="3HCDH"/>
    <property type="match status" value="1"/>
</dbReference>
<dbReference type="PANTHER" id="PTHR48075">
    <property type="entry name" value="3-HYDROXYACYL-COA DEHYDROGENASE FAMILY PROTEIN"/>
    <property type="match status" value="1"/>
</dbReference>
<dbReference type="NCBIfam" id="NF005875">
    <property type="entry name" value="PRK07819.1"/>
    <property type="match status" value="1"/>
</dbReference>
<sequence length="510" mass="53981">MGAGAGSSGGSAFSVRWGESMAGTFETVGVVGLGTMGAGIAEVFARAGLAVTGVEADPAALERGRGHLEGSTGRALARGKLTEAERAEILGRVSFTTSLEDLADADLVIEAIPEVMDYKRALFTDLDRVCKPSAVLATNTSSLSVTAIAATTTRPGRVVGMHFFNPAPVMRLVEVVRTVTTDDGLAGEVADLARRLGKTPVTVGDRAGFVVNRLLLPYLNQAAVLLENGLAGRDDIDAAMRLGAGFPMGPFALLDLIGLDTSYEICEVLFRETRDRRHAPAPILRELVTAGRLGRKSGEGFHRAEEPRSPSPHEKPSAASVAVLGEGAEEFSARLSGAGFKIVDPEGAELVLALSHTPVVERAVRLPHPDRLVGLHLVGDQVAEIASTVLTSPDAARVAHGLLRIIGRTPVPCRDRAEFVVDALLYPYLNDAVRMYESGYASIEDIDTAMKLGCGYPAGPFETLDRLGLETVRDGLRALYAEYREPSFAPAPLLDQLVTAGVRSIRDLAP</sequence>